<dbReference type="GO" id="GO:0006351">
    <property type="term" value="P:DNA-templated transcription"/>
    <property type="evidence" value="ECO:0007669"/>
    <property type="project" value="InterPro"/>
</dbReference>
<evidence type="ECO:0000256" key="1">
    <source>
        <dbReference type="SAM" id="MobiDB-lite"/>
    </source>
</evidence>
<dbReference type="GO" id="GO:0003899">
    <property type="term" value="F:DNA-directed RNA polymerase activity"/>
    <property type="evidence" value="ECO:0007669"/>
    <property type="project" value="InterPro"/>
</dbReference>
<dbReference type="EMBL" id="QVNQ01000019">
    <property type="protein sequence ID" value="RFS80986.1"/>
    <property type="molecule type" value="Genomic_DNA"/>
</dbReference>
<dbReference type="InterPro" id="IPR011260">
    <property type="entry name" value="RNAP_asu_C"/>
</dbReference>
<evidence type="ECO:0000259" key="2">
    <source>
        <dbReference type="Pfam" id="PF03118"/>
    </source>
</evidence>
<protein>
    <recommendedName>
        <fullName evidence="2">RNA polymerase alpha subunit C-terminal domain-containing protein</fullName>
    </recommendedName>
</protein>
<dbReference type="Pfam" id="PF03118">
    <property type="entry name" value="RNA_pol_A_CTD"/>
    <property type="match status" value="1"/>
</dbReference>
<evidence type="ECO:0000313" key="3">
    <source>
        <dbReference type="EMBL" id="RFS80986.1"/>
    </source>
</evidence>
<keyword evidence="4" id="KW-1185">Reference proteome</keyword>
<feature type="compositionally biased region" description="Pro residues" evidence="1">
    <location>
        <begin position="22"/>
        <end position="31"/>
    </location>
</feature>
<feature type="region of interest" description="Disordered" evidence="1">
    <location>
        <begin position="86"/>
        <end position="110"/>
    </location>
</feature>
<dbReference type="AlphaFoldDB" id="A0A372G6J1"/>
<accession>A0A372G6J1</accession>
<dbReference type="Gene3D" id="1.10.150.20">
    <property type="entry name" value="5' to 3' exonuclease, C-terminal subdomain"/>
    <property type="match status" value="1"/>
</dbReference>
<evidence type="ECO:0000313" key="4">
    <source>
        <dbReference type="Proteomes" id="UP000262882"/>
    </source>
</evidence>
<dbReference type="Proteomes" id="UP000262882">
    <property type="component" value="Unassembled WGS sequence"/>
</dbReference>
<name>A0A372G6J1_9ACTN</name>
<proteinExistence type="predicted"/>
<sequence>MVRRTHPPVVGHDPFTARRPPTLGPHHPPPTPRDHQHRGMAMAPEINDTDHLAHHPDITTECPVTCLGVRTVGDLVNFLATARTALPDADPTTSPDETALTEPAQHNEHTTRCPLSCLDLSARVLNPLRYNTTTPQTIGALIRMIQTGQLAQVHRIGRRSLTEIRTALVAAGFDTRNIKLP</sequence>
<organism evidence="3 4">
    <name type="scientific">Actinomadura spongiicola</name>
    <dbReference type="NCBI Taxonomy" id="2303421"/>
    <lineage>
        <taxon>Bacteria</taxon>
        <taxon>Bacillati</taxon>
        <taxon>Actinomycetota</taxon>
        <taxon>Actinomycetes</taxon>
        <taxon>Streptosporangiales</taxon>
        <taxon>Thermomonosporaceae</taxon>
        <taxon>Actinomadura</taxon>
    </lineage>
</organism>
<dbReference type="SUPFAM" id="SSF47789">
    <property type="entry name" value="C-terminal domain of RNA polymerase alpha subunit"/>
    <property type="match status" value="1"/>
</dbReference>
<gene>
    <name evidence="3" type="ORF">D0T12_34190</name>
</gene>
<dbReference type="GO" id="GO:0003677">
    <property type="term" value="F:DNA binding"/>
    <property type="evidence" value="ECO:0007669"/>
    <property type="project" value="InterPro"/>
</dbReference>
<comment type="caution">
    <text evidence="3">The sequence shown here is derived from an EMBL/GenBank/DDBJ whole genome shotgun (WGS) entry which is preliminary data.</text>
</comment>
<feature type="domain" description="RNA polymerase alpha subunit C-terminal" evidence="2">
    <location>
        <begin position="106"/>
        <end position="168"/>
    </location>
</feature>
<reference evidence="3 4" key="1">
    <citation type="submission" date="2018-08" db="EMBL/GenBank/DDBJ databases">
        <title>Actinomadura spongicola sp. nov., isolated from marine sponge Leucetta chagosensis.</title>
        <authorList>
            <person name="Li L."/>
            <person name="Lin H.W."/>
        </authorList>
    </citation>
    <scope>NUCLEOTIDE SEQUENCE [LARGE SCALE GENOMIC DNA]</scope>
    <source>
        <strain evidence="3 4">LHW52907</strain>
    </source>
</reference>
<feature type="region of interest" description="Disordered" evidence="1">
    <location>
        <begin position="1"/>
        <end position="38"/>
    </location>
</feature>